<keyword evidence="3" id="KW-1185">Reference proteome</keyword>
<organism evidence="2 3">
    <name type="scientific">Aquamicrobium terrae</name>
    <dbReference type="NCBI Taxonomy" id="1324945"/>
    <lineage>
        <taxon>Bacteria</taxon>
        <taxon>Pseudomonadati</taxon>
        <taxon>Pseudomonadota</taxon>
        <taxon>Alphaproteobacteria</taxon>
        <taxon>Hyphomicrobiales</taxon>
        <taxon>Phyllobacteriaceae</taxon>
        <taxon>Aquamicrobium</taxon>
    </lineage>
</organism>
<proteinExistence type="predicted"/>
<evidence type="ECO:0000256" key="1">
    <source>
        <dbReference type="SAM" id="MobiDB-lite"/>
    </source>
</evidence>
<sequence length="345" mass="37284">MMAVSGSAVPKHLRGQPGACLGIIDDAIRFRTSPYALARKSYFVNDNLAYEAQVIAGVINAFAPLKQRPDIKWEGEGPDRVCIVIAEFKDGAVREVKSPKLKDIHPKNSPLWKSDPDQQQSYYTLRSFARRWCPEIILGIYDVEEMRFAEMRDVSPEQPSVMQRLQARQEGSQTREGFDQSFVTRETAALTGEADSGQTEDNSQSSVPSPDDGSSGGETPSSQTAAATNSQPDDESGTSEEGDNPGQVTTETAAPSSDLHSGDRAWLLELAKQLWAATGLGEQELVSAIAADLRKTAPEDLSQLARDKALSVVKQCKLVCFGEQEAGDTLPIIAGIVGVEVGEIA</sequence>
<feature type="compositionally biased region" description="Acidic residues" evidence="1">
    <location>
        <begin position="232"/>
        <end position="243"/>
    </location>
</feature>
<evidence type="ECO:0008006" key="4">
    <source>
        <dbReference type="Google" id="ProtNLM"/>
    </source>
</evidence>
<name>A0ABV2MYD7_9HYPH</name>
<dbReference type="InterPro" id="IPR018330">
    <property type="entry name" value="RecT_fam"/>
</dbReference>
<accession>A0ABV2MYD7</accession>
<feature type="compositionally biased region" description="Low complexity" evidence="1">
    <location>
        <begin position="203"/>
        <end position="222"/>
    </location>
</feature>
<dbReference type="EMBL" id="JBEPML010000002">
    <property type="protein sequence ID" value="MET3790703.1"/>
    <property type="molecule type" value="Genomic_DNA"/>
</dbReference>
<evidence type="ECO:0000313" key="2">
    <source>
        <dbReference type="EMBL" id="MET3790703.1"/>
    </source>
</evidence>
<feature type="region of interest" description="Disordered" evidence="1">
    <location>
        <begin position="153"/>
        <end position="259"/>
    </location>
</feature>
<gene>
    <name evidence="2" type="ORF">ABID37_000894</name>
</gene>
<dbReference type="Pfam" id="PF03837">
    <property type="entry name" value="RecT"/>
    <property type="match status" value="1"/>
</dbReference>
<dbReference type="Proteomes" id="UP001549076">
    <property type="component" value="Unassembled WGS sequence"/>
</dbReference>
<protein>
    <recommendedName>
        <fullName evidence="4">Recombinase RecT</fullName>
    </recommendedName>
</protein>
<feature type="compositionally biased region" description="Polar residues" evidence="1">
    <location>
        <begin position="246"/>
        <end position="259"/>
    </location>
</feature>
<reference evidence="2 3" key="1">
    <citation type="submission" date="2024-06" db="EMBL/GenBank/DDBJ databases">
        <title>Genomic Encyclopedia of Type Strains, Phase IV (KMG-IV): sequencing the most valuable type-strain genomes for metagenomic binning, comparative biology and taxonomic classification.</title>
        <authorList>
            <person name="Goeker M."/>
        </authorList>
    </citation>
    <scope>NUCLEOTIDE SEQUENCE [LARGE SCALE GENOMIC DNA]</scope>
    <source>
        <strain evidence="2 3">DSM 27865</strain>
    </source>
</reference>
<dbReference type="RefSeq" id="WP_354192892.1">
    <property type="nucleotide sequence ID" value="NZ_JBEPML010000002.1"/>
</dbReference>
<evidence type="ECO:0000313" key="3">
    <source>
        <dbReference type="Proteomes" id="UP001549076"/>
    </source>
</evidence>
<comment type="caution">
    <text evidence="2">The sequence shown here is derived from an EMBL/GenBank/DDBJ whole genome shotgun (WGS) entry which is preliminary data.</text>
</comment>